<dbReference type="EMBL" id="MN741026">
    <property type="protein sequence ID" value="QHU23291.1"/>
    <property type="molecule type" value="Genomic_DNA"/>
</dbReference>
<protein>
    <recommendedName>
        <fullName evidence="3">SMODS and SLOG-associating 2TM effector domain-containing protein</fullName>
    </recommendedName>
</protein>
<evidence type="ECO:0000313" key="2">
    <source>
        <dbReference type="EMBL" id="QHU23291.1"/>
    </source>
</evidence>
<feature type="transmembrane region" description="Helical" evidence="1">
    <location>
        <begin position="33"/>
        <end position="54"/>
    </location>
</feature>
<evidence type="ECO:0008006" key="3">
    <source>
        <dbReference type="Google" id="ProtNLM"/>
    </source>
</evidence>
<feature type="transmembrane region" description="Helical" evidence="1">
    <location>
        <begin position="66"/>
        <end position="85"/>
    </location>
</feature>
<keyword evidence="1" id="KW-0812">Transmembrane</keyword>
<keyword evidence="1" id="KW-0472">Membrane</keyword>
<accession>A0A6C0L1D4</accession>
<dbReference type="AlphaFoldDB" id="A0A6C0L1D4"/>
<keyword evidence="1" id="KW-1133">Transmembrane helix</keyword>
<proteinExistence type="predicted"/>
<reference evidence="2" key="1">
    <citation type="journal article" date="2020" name="Nature">
        <title>Giant virus diversity and host interactions through global metagenomics.</title>
        <authorList>
            <person name="Schulz F."/>
            <person name="Roux S."/>
            <person name="Paez-Espino D."/>
            <person name="Jungbluth S."/>
            <person name="Walsh D.A."/>
            <person name="Denef V.J."/>
            <person name="McMahon K.D."/>
            <person name="Konstantinidis K.T."/>
            <person name="Eloe-Fadrosh E.A."/>
            <person name="Kyrpides N.C."/>
            <person name="Woyke T."/>
        </authorList>
    </citation>
    <scope>NUCLEOTIDE SEQUENCE</scope>
    <source>
        <strain evidence="2">GVMAG-S-ERX555907-94</strain>
    </source>
</reference>
<sequence length="202" mass="23409">MWGDYENETLIYYHVQSKENQKMYHRAAGFHNSLYNIFGLLSVVSSTVASTLSWSQGSDISSGKMFILSTITTTALITSAIQNFYKFQDNSNNYKETSRMYAKIQNKVEGVGNIHPEYRTAKPQEFFKKIQDKVDEIAESRAELTHFLTSCIYKKKNDGESYLLKKHEKYKNLKDMEKLNFARNSELSMQVFTDEESDNEVP</sequence>
<name>A0A6C0L1D4_9ZZZZ</name>
<organism evidence="2">
    <name type="scientific">viral metagenome</name>
    <dbReference type="NCBI Taxonomy" id="1070528"/>
    <lineage>
        <taxon>unclassified sequences</taxon>
        <taxon>metagenomes</taxon>
        <taxon>organismal metagenomes</taxon>
    </lineage>
</organism>
<evidence type="ECO:0000256" key="1">
    <source>
        <dbReference type="SAM" id="Phobius"/>
    </source>
</evidence>